<dbReference type="AlphaFoldDB" id="A0A5B7FYR2"/>
<accession>A0A5B7FYR2</accession>
<sequence length="46" mass="5087">MIKMRSSTKGVTVKLLNFSCRICTLVYGSRCVCVCVCMYVCVCVEG</sequence>
<name>A0A5B7FYR2_PORTR</name>
<organism evidence="1 2">
    <name type="scientific">Portunus trituberculatus</name>
    <name type="common">Swimming crab</name>
    <name type="synonym">Neptunus trituberculatus</name>
    <dbReference type="NCBI Taxonomy" id="210409"/>
    <lineage>
        <taxon>Eukaryota</taxon>
        <taxon>Metazoa</taxon>
        <taxon>Ecdysozoa</taxon>
        <taxon>Arthropoda</taxon>
        <taxon>Crustacea</taxon>
        <taxon>Multicrustacea</taxon>
        <taxon>Malacostraca</taxon>
        <taxon>Eumalacostraca</taxon>
        <taxon>Eucarida</taxon>
        <taxon>Decapoda</taxon>
        <taxon>Pleocyemata</taxon>
        <taxon>Brachyura</taxon>
        <taxon>Eubrachyura</taxon>
        <taxon>Portunoidea</taxon>
        <taxon>Portunidae</taxon>
        <taxon>Portuninae</taxon>
        <taxon>Portunus</taxon>
    </lineage>
</organism>
<gene>
    <name evidence="1" type="ORF">E2C01_045604</name>
</gene>
<comment type="caution">
    <text evidence="1">The sequence shown here is derived from an EMBL/GenBank/DDBJ whole genome shotgun (WGS) entry which is preliminary data.</text>
</comment>
<evidence type="ECO:0000313" key="2">
    <source>
        <dbReference type="Proteomes" id="UP000324222"/>
    </source>
</evidence>
<protein>
    <submittedName>
        <fullName evidence="1">Uncharacterized protein</fullName>
    </submittedName>
</protein>
<dbReference type="EMBL" id="VSRR010010387">
    <property type="protein sequence ID" value="MPC51752.1"/>
    <property type="molecule type" value="Genomic_DNA"/>
</dbReference>
<keyword evidence="2" id="KW-1185">Reference proteome</keyword>
<evidence type="ECO:0000313" key="1">
    <source>
        <dbReference type="EMBL" id="MPC51752.1"/>
    </source>
</evidence>
<proteinExistence type="predicted"/>
<reference evidence="1 2" key="1">
    <citation type="submission" date="2019-05" db="EMBL/GenBank/DDBJ databases">
        <title>Another draft genome of Portunus trituberculatus and its Hox gene families provides insights of decapod evolution.</title>
        <authorList>
            <person name="Jeong J.-H."/>
            <person name="Song I."/>
            <person name="Kim S."/>
            <person name="Choi T."/>
            <person name="Kim D."/>
            <person name="Ryu S."/>
            <person name="Kim W."/>
        </authorList>
    </citation>
    <scope>NUCLEOTIDE SEQUENCE [LARGE SCALE GENOMIC DNA]</scope>
    <source>
        <tissue evidence="1">Muscle</tissue>
    </source>
</reference>
<dbReference type="Proteomes" id="UP000324222">
    <property type="component" value="Unassembled WGS sequence"/>
</dbReference>